<dbReference type="SUPFAM" id="SSF50998">
    <property type="entry name" value="Quinoprotein alcohol dehydrogenase-like"/>
    <property type="match status" value="1"/>
</dbReference>
<dbReference type="InterPro" id="IPR011047">
    <property type="entry name" value="Quinoprotein_ADH-like_sf"/>
</dbReference>
<dbReference type="PANTHER" id="PTHR37253:SF1">
    <property type="entry name" value="PROTEIN GAMETE EXPRESSED 3"/>
    <property type="match status" value="1"/>
</dbReference>
<dbReference type="AlphaFoldDB" id="A0A438EB10"/>
<sequence length="368" mass="41034">MQPYYWQIYLVAENRVMKINPSNIGTTESAAEVFFGPEPGQEVSGEIIGLSVSTSSSSVFINVKNRGLFAYSLDGHLRWSAGPVLYRFGYRQGCKQNVRDCYFSSIPVIDRCEASIYMSNTEGEIYSLSVRSPQFKWIQDFSSFDKVFTITPGNNGRLYVTVPVRVLVLALDVTTGNILWQRNTGPLSTTECAPVVDSNGWISIGSLDGFLYSFSPTGSLKKFPRAAVLDSVVQVSPLLDCSGYAVYISQTEMEEKISHVTGEYTCISALKPRNVVFTMLAPSTGSTYWSESYPGKFSSLLVKTDLQNFVLDESVLLAFVAASSEILSPVLRFSVFRHQFDVDKLKEQLHLASKLEHKFLCTIFLLYL</sequence>
<gene>
    <name evidence="1" type="primary">GEX3_3</name>
    <name evidence="1" type="ORF">CK203_081791</name>
</gene>
<evidence type="ECO:0000313" key="2">
    <source>
        <dbReference type="Proteomes" id="UP000288805"/>
    </source>
</evidence>
<dbReference type="Proteomes" id="UP000288805">
    <property type="component" value="Unassembled WGS sequence"/>
</dbReference>
<dbReference type="PANTHER" id="PTHR37253">
    <property type="entry name" value="PROTEIN GAMETE EXPRESSED 3"/>
    <property type="match status" value="1"/>
</dbReference>
<protein>
    <submittedName>
        <fullName evidence="1">Protein gamete expressed 3</fullName>
    </submittedName>
</protein>
<dbReference type="InterPro" id="IPR045301">
    <property type="entry name" value="GEX3-like"/>
</dbReference>
<evidence type="ECO:0000313" key="1">
    <source>
        <dbReference type="EMBL" id="RVW44713.1"/>
    </source>
</evidence>
<dbReference type="SMART" id="SM00564">
    <property type="entry name" value="PQQ"/>
    <property type="match status" value="4"/>
</dbReference>
<proteinExistence type="predicted"/>
<comment type="caution">
    <text evidence="1">The sequence shown here is derived from an EMBL/GenBank/DDBJ whole genome shotgun (WGS) entry which is preliminary data.</text>
</comment>
<dbReference type="Gene3D" id="2.130.10.10">
    <property type="entry name" value="YVTN repeat-like/Quinoprotein amine dehydrogenase"/>
    <property type="match status" value="1"/>
</dbReference>
<name>A0A438EB10_VITVI</name>
<dbReference type="InterPro" id="IPR018391">
    <property type="entry name" value="PQQ_b-propeller_rpt"/>
</dbReference>
<dbReference type="InterPro" id="IPR015943">
    <property type="entry name" value="WD40/YVTN_repeat-like_dom_sf"/>
</dbReference>
<dbReference type="EMBL" id="QGNW01001343">
    <property type="protein sequence ID" value="RVW44713.1"/>
    <property type="molecule type" value="Genomic_DNA"/>
</dbReference>
<organism evidence="1 2">
    <name type="scientific">Vitis vinifera</name>
    <name type="common">Grape</name>
    <dbReference type="NCBI Taxonomy" id="29760"/>
    <lineage>
        <taxon>Eukaryota</taxon>
        <taxon>Viridiplantae</taxon>
        <taxon>Streptophyta</taxon>
        <taxon>Embryophyta</taxon>
        <taxon>Tracheophyta</taxon>
        <taxon>Spermatophyta</taxon>
        <taxon>Magnoliopsida</taxon>
        <taxon>eudicotyledons</taxon>
        <taxon>Gunneridae</taxon>
        <taxon>Pentapetalae</taxon>
        <taxon>rosids</taxon>
        <taxon>Vitales</taxon>
        <taxon>Vitaceae</taxon>
        <taxon>Viteae</taxon>
        <taxon>Vitis</taxon>
    </lineage>
</organism>
<accession>A0A438EB10</accession>
<dbReference type="FunFam" id="2.130.10.10:FF:001929">
    <property type="entry name" value="Protein GAMETE EXPRESSED 3"/>
    <property type="match status" value="1"/>
</dbReference>
<reference evidence="1 2" key="1">
    <citation type="journal article" date="2018" name="PLoS Genet.">
        <title>Population sequencing reveals clonal diversity and ancestral inbreeding in the grapevine cultivar Chardonnay.</title>
        <authorList>
            <person name="Roach M.J."/>
            <person name="Johnson D.L."/>
            <person name="Bohlmann J."/>
            <person name="van Vuuren H.J."/>
            <person name="Jones S.J."/>
            <person name="Pretorius I.S."/>
            <person name="Schmidt S.A."/>
            <person name="Borneman A.R."/>
        </authorList>
    </citation>
    <scope>NUCLEOTIDE SEQUENCE [LARGE SCALE GENOMIC DNA]</scope>
    <source>
        <strain evidence="2">cv. Chardonnay</strain>
        <tissue evidence="1">Leaf</tissue>
    </source>
</reference>